<organism evidence="6 7">
    <name type="scientific">Lactiplantibacillus daowaiensis</name>
    <dbReference type="NCBI Taxonomy" id="2559918"/>
    <lineage>
        <taxon>Bacteria</taxon>
        <taxon>Bacillati</taxon>
        <taxon>Bacillota</taxon>
        <taxon>Bacilli</taxon>
        <taxon>Lactobacillales</taxon>
        <taxon>Lactobacillaceae</taxon>
        <taxon>Lactiplantibacillus</taxon>
    </lineage>
</organism>
<dbReference type="Gene3D" id="3.40.190.290">
    <property type="match status" value="1"/>
</dbReference>
<dbReference type="PROSITE" id="PS50931">
    <property type="entry name" value="HTH_LYSR"/>
    <property type="match status" value="1"/>
</dbReference>
<dbReference type="InterPro" id="IPR036390">
    <property type="entry name" value="WH_DNA-bd_sf"/>
</dbReference>
<reference evidence="7" key="1">
    <citation type="journal article" date="2019" name="Int. J. Syst. Evol. Microbiol.">
        <title>The Global Catalogue of Microorganisms (GCM) 10K type strain sequencing project: providing services to taxonomists for standard genome sequencing and annotation.</title>
        <authorList>
            <consortium name="The Broad Institute Genomics Platform"/>
            <consortium name="The Broad Institute Genome Sequencing Center for Infectious Disease"/>
            <person name="Wu L."/>
            <person name="Ma J."/>
        </authorList>
    </citation>
    <scope>NUCLEOTIDE SEQUENCE [LARGE SCALE GENOMIC DNA]</scope>
    <source>
        <strain evidence="7">CCM 8933</strain>
    </source>
</reference>
<proteinExistence type="inferred from homology"/>
<evidence type="ECO:0000256" key="3">
    <source>
        <dbReference type="ARBA" id="ARBA00023125"/>
    </source>
</evidence>
<keyword evidence="3" id="KW-0238">DNA-binding</keyword>
<dbReference type="PANTHER" id="PTHR30346">
    <property type="entry name" value="TRANSCRIPTIONAL DUAL REGULATOR HCAR-RELATED"/>
    <property type="match status" value="1"/>
</dbReference>
<evidence type="ECO:0000313" key="7">
    <source>
        <dbReference type="Proteomes" id="UP001596282"/>
    </source>
</evidence>
<evidence type="ECO:0000256" key="2">
    <source>
        <dbReference type="ARBA" id="ARBA00023015"/>
    </source>
</evidence>
<sequence>MNLEHLKLFTNLAETLNFSQTSQNLHITQPAVTQAINSLENELGFKLFKRNKRQVKLTTGGQLFYEQAQPLLIKLEAAVENARHAEERKAASISIGYTSTYYEIQRFPQLITEFNKLHPETHIFLENFNHNLLKQHLINQECDVTFPMQDSIADTQNIHFIPLITGRFACIVPNNNPLARKDSIDITDLNGECVIVLNANQCPPRQFALQQIIKRTCPDTTYLYSDSVMLSHTMVQGGLGIAVMVNLASLPDSKQFKVIPLTYPKQHAYTYGMAILKSNSNPVLNDFIRCATKVIGQ</sequence>
<dbReference type="Pfam" id="PF00126">
    <property type="entry name" value="HTH_1"/>
    <property type="match status" value="1"/>
</dbReference>
<accession>A0ABW1S4Y0</accession>
<comment type="similarity">
    <text evidence="1">Belongs to the LysR transcriptional regulatory family.</text>
</comment>
<dbReference type="InterPro" id="IPR005119">
    <property type="entry name" value="LysR_subst-bd"/>
</dbReference>
<dbReference type="RefSeq" id="WP_137627312.1">
    <property type="nucleotide sequence ID" value="NZ_BJDJ01000001.1"/>
</dbReference>
<dbReference type="InterPro" id="IPR000847">
    <property type="entry name" value="LysR_HTH_N"/>
</dbReference>
<dbReference type="Gene3D" id="1.10.10.10">
    <property type="entry name" value="Winged helix-like DNA-binding domain superfamily/Winged helix DNA-binding domain"/>
    <property type="match status" value="1"/>
</dbReference>
<dbReference type="Pfam" id="PF03466">
    <property type="entry name" value="LysR_substrate"/>
    <property type="match status" value="1"/>
</dbReference>
<evidence type="ECO:0000256" key="4">
    <source>
        <dbReference type="ARBA" id="ARBA00023163"/>
    </source>
</evidence>
<keyword evidence="2" id="KW-0805">Transcription regulation</keyword>
<dbReference type="PRINTS" id="PR00039">
    <property type="entry name" value="HTHLYSR"/>
</dbReference>
<keyword evidence="7" id="KW-1185">Reference proteome</keyword>
<name>A0ABW1S4Y0_9LACO</name>
<feature type="domain" description="HTH lysR-type" evidence="5">
    <location>
        <begin position="1"/>
        <end position="58"/>
    </location>
</feature>
<protein>
    <submittedName>
        <fullName evidence="6">LysR family transcriptional regulator</fullName>
    </submittedName>
</protein>
<dbReference type="SUPFAM" id="SSF53850">
    <property type="entry name" value="Periplasmic binding protein-like II"/>
    <property type="match status" value="1"/>
</dbReference>
<keyword evidence="4" id="KW-0804">Transcription</keyword>
<dbReference type="Proteomes" id="UP001596282">
    <property type="component" value="Unassembled WGS sequence"/>
</dbReference>
<dbReference type="InterPro" id="IPR036388">
    <property type="entry name" value="WH-like_DNA-bd_sf"/>
</dbReference>
<comment type="caution">
    <text evidence="6">The sequence shown here is derived from an EMBL/GenBank/DDBJ whole genome shotgun (WGS) entry which is preliminary data.</text>
</comment>
<dbReference type="SUPFAM" id="SSF46785">
    <property type="entry name" value="Winged helix' DNA-binding domain"/>
    <property type="match status" value="1"/>
</dbReference>
<dbReference type="EMBL" id="JBHSSC010000045">
    <property type="protein sequence ID" value="MFC6182446.1"/>
    <property type="molecule type" value="Genomic_DNA"/>
</dbReference>
<dbReference type="CDD" id="cd05466">
    <property type="entry name" value="PBP2_LTTR_substrate"/>
    <property type="match status" value="1"/>
</dbReference>
<evidence type="ECO:0000256" key="1">
    <source>
        <dbReference type="ARBA" id="ARBA00009437"/>
    </source>
</evidence>
<evidence type="ECO:0000313" key="6">
    <source>
        <dbReference type="EMBL" id="MFC6182446.1"/>
    </source>
</evidence>
<gene>
    <name evidence="6" type="ORF">ACFP5Y_14505</name>
</gene>
<evidence type="ECO:0000259" key="5">
    <source>
        <dbReference type="PROSITE" id="PS50931"/>
    </source>
</evidence>
<dbReference type="PANTHER" id="PTHR30346:SF28">
    <property type="entry name" value="HTH-TYPE TRANSCRIPTIONAL REGULATOR CYNR"/>
    <property type="match status" value="1"/>
</dbReference>